<comment type="caution">
    <text evidence="1">The sequence shown here is derived from an EMBL/GenBank/DDBJ whole genome shotgun (WGS) entry which is preliminary data.</text>
</comment>
<evidence type="ECO:0008006" key="3">
    <source>
        <dbReference type="Google" id="ProtNLM"/>
    </source>
</evidence>
<dbReference type="Gene3D" id="3.40.50.2300">
    <property type="match status" value="1"/>
</dbReference>
<dbReference type="Proteomes" id="UP000176988">
    <property type="component" value="Unassembled WGS sequence"/>
</dbReference>
<organism evidence="1 2">
    <name type="scientific">Candidatus Uhrbacteria bacterium RIFOXYC2_FULL_47_19</name>
    <dbReference type="NCBI Taxonomy" id="1802424"/>
    <lineage>
        <taxon>Bacteria</taxon>
        <taxon>Candidatus Uhriibacteriota</taxon>
    </lineage>
</organism>
<evidence type="ECO:0000313" key="2">
    <source>
        <dbReference type="Proteomes" id="UP000176988"/>
    </source>
</evidence>
<protein>
    <recommendedName>
        <fullName evidence="3">Response regulatory domain-containing protein</fullName>
    </recommendedName>
</protein>
<proteinExistence type="predicted"/>
<evidence type="ECO:0000313" key="1">
    <source>
        <dbReference type="EMBL" id="OGM00588.1"/>
    </source>
</evidence>
<reference evidence="1 2" key="1">
    <citation type="journal article" date="2016" name="Nat. Commun.">
        <title>Thousands of microbial genomes shed light on interconnected biogeochemical processes in an aquifer system.</title>
        <authorList>
            <person name="Anantharaman K."/>
            <person name="Brown C.T."/>
            <person name="Hug L.A."/>
            <person name="Sharon I."/>
            <person name="Castelle C.J."/>
            <person name="Probst A.J."/>
            <person name="Thomas B.C."/>
            <person name="Singh A."/>
            <person name="Wilkins M.J."/>
            <person name="Karaoz U."/>
            <person name="Brodie E.L."/>
            <person name="Williams K.H."/>
            <person name="Hubbard S.S."/>
            <person name="Banfield J.F."/>
        </authorList>
    </citation>
    <scope>NUCLEOTIDE SEQUENCE [LARGE SCALE GENOMIC DNA]</scope>
</reference>
<name>A0A1F7WEF5_9BACT</name>
<dbReference type="EMBL" id="MGFG01000029">
    <property type="protein sequence ID" value="OGM00588.1"/>
    <property type="molecule type" value="Genomic_DNA"/>
</dbReference>
<gene>
    <name evidence="1" type="ORF">A2480_04570</name>
</gene>
<dbReference type="AlphaFoldDB" id="A0A1F7WEF5"/>
<sequence>MRVLVVEDKQSHCESAKETLSGHKLTVVKSFDEAMELMSQKIDEDNVQRLLVEAGFPTKPDSKNMERWSAYWKAHDEAEAKSVIPFPFEVVLTDMMMPMSEQMLAPGVFNPGEQVPYGFIIALKATLCGAKFVAMVTDTNHHKGAMSAAIDHLGGASYHDGFKPNFVVNGARVMFVHTPFVEDPALGVKCYNCVGGTACGYCRTPLTAEGKCPRAKGDAAHSKPCHVCNGRGTHDTTVHERKDWGKVLADLTA</sequence>
<accession>A0A1F7WEF5</accession>